<organism evidence="4">
    <name type="scientific">Metarhizium acridum (strain CQMa 102)</name>
    <dbReference type="NCBI Taxonomy" id="655827"/>
    <lineage>
        <taxon>Eukaryota</taxon>
        <taxon>Fungi</taxon>
        <taxon>Dikarya</taxon>
        <taxon>Ascomycota</taxon>
        <taxon>Pezizomycotina</taxon>
        <taxon>Sordariomycetes</taxon>
        <taxon>Hypocreomycetidae</taxon>
        <taxon>Hypocreales</taxon>
        <taxon>Clavicipitaceae</taxon>
        <taxon>Metarhizium</taxon>
    </lineage>
</organism>
<keyword evidence="4" id="KW-1185">Reference proteome</keyword>
<name>E9EAV7_METAQ</name>
<dbReference type="InterPro" id="IPR014710">
    <property type="entry name" value="RmlC-like_jellyroll"/>
</dbReference>
<dbReference type="InParanoid" id="E9EAV7"/>
<evidence type="ECO:0000313" key="3">
    <source>
        <dbReference type="EMBL" id="EFY86991.1"/>
    </source>
</evidence>
<dbReference type="RefSeq" id="XP_007813345.1">
    <property type="nucleotide sequence ID" value="XM_007815154.1"/>
</dbReference>
<protein>
    <submittedName>
        <fullName evidence="3">Phosphomannose isomerase</fullName>
    </submittedName>
</protein>
<keyword evidence="3" id="KW-0413">Isomerase</keyword>
<dbReference type="STRING" id="655827.E9EAV7"/>
<dbReference type="PANTHER" id="PTHR42742">
    <property type="entry name" value="TRANSCRIPTIONAL REPRESSOR MPRA"/>
    <property type="match status" value="1"/>
</dbReference>
<dbReference type="OrthoDB" id="3452273at2759"/>
<dbReference type="HOGENOM" id="CLU_1611162_0_0_1"/>
<dbReference type="GO" id="GO:0046872">
    <property type="term" value="F:metal ion binding"/>
    <property type="evidence" value="ECO:0007669"/>
    <property type="project" value="UniProtKB-KW"/>
</dbReference>
<accession>E9EAV7</accession>
<evidence type="ECO:0000256" key="1">
    <source>
        <dbReference type="ARBA" id="ARBA00022723"/>
    </source>
</evidence>
<sequence length="165" mass="18175">MAPILVPANQPEDWVASTTCCFATAGIGYRQLQDGTVLTDAVSSKPEKWLGAEHLAKYGADTKLLVKLLDAGHRPPVQAHPHVDLFRQRRGRNHGKAEAWYPLTPGSVWLGLKESISHEEPLHVVETGRGRDLLDRMHKFDVLPHQALYVPPGTLHAIGEGIMVV</sequence>
<dbReference type="GeneID" id="19251316"/>
<dbReference type="AlphaFoldDB" id="E9EAV7"/>
<dbReference type="GO" id="GO:0016853">
    <property type="term" value="F:isomerase activity"/>
    <property type="evidence" value="ECO:0007669"/>
    <property type="project" value="UniProtKB-KW"/>
</dbReference>
<dbReference type="Proteomes" id="UP000002499">
    <property type="component" value="Unassembled WGS sequence"/>
</dbReference>
<evidence type="ECO:0000256" key="2">
    <source>
        <dbReference type="ARBA" id="ARBA00022833"/>
    </source>
</evidence>
<keyword evidence="1" id="KW-0479">Metal-binding</keyword>
<dbReference type="SUPFAM" id="SSF51182">
    <property type="entry name" value="RmlC-like cupins"/>
    <property type="match status" value="1"/>
</dbReference>
<dbReference type="EMBL" id="GL698535">
    <property type="protein sequence ID" value="EFY86991.1"/>
    <property type="molecule type" value="Genomic_DNA"/>
</dbReference>
<dbReference type="InterPro" id="IPR011051">
    <property type="entry name" value="RmlC_Cupin_sf"/>
</dbReference>
<dbReference type="InterPro" id="IPR051804">
    <property type="entry name" value="Carb_Metab_Reg_Kinase/Isom"/>
</dbReference>
<dbReference type="Gene3D" id="2.60.120.10">
    <property type="entry name" value="Jelly Rolls"/>
    <property type="match status" value="1"/>
</dbReference>
<gene>
    <name evidence="3" type="ORF">MAC_07005</name>
</gene>
<dbReference type="KEGG" id="maw:19251316"/>
<reference evidence="3 4" key="1">
    <citation type="journal article" date="2011" name="PLoS Genet.">
        <title>Genome sequencing and comparative transcriptomics of the model entomopathogenic fungi Metarhizium anisopliae and M. acridum.</title>
        <authorList>
            <person name="Gao Q."/>
            <person name="Jin K."/>
            <person name="Ying S.H."/>
            <person name="Zhang Y."/>
            <person name="Xiao G."/>
            <person name="Shang Y."/>
            <person name="Duan Z."/>
            <person name="Hu X."/>
            <person name="Xie X.Q."/>
            <person name="Zhou G."/>
            <person name="Peng G."/>
            <person name="Luo Z."/>
            <person name="Huang W."/>
            <person name="Wang B."/>
            <person name="Fang W."/>
            <person name="Wang S."/>
            <person name="Zhong Y."/>
            <person name="Ma L.J."/>
            <person name="St Leger R.J."/>
            <person name="Zhao G.P."/>
            <person name="Pei Y."/>
            <person name="Feng M.G."/>
            <person name="Xia Y."/>
            <person name="Wang C."/>
        </authorList>
    </citation>
    <scope>NUCLEOTIDE SEQUENCE [LARGE SCALE GENOMIC DNA]</scope>
    <source>
        <strain evidence="3 4">CQMa 102</strain>
    </source>
</reference>
<dbReference type="PANTHER" id="PTHR42742:SF3">
    <property type="entry name" value="FRUCTOKINASE"/>
    <property type="match status" value="1"/>
</dbReference>
<dbReference type="eggNOG" id="ENOG502SHAT">
    <property type="taxonomic scope" value="Eukaryota"/>
</dbReference>
<proteinExistence type="predicted"/>
<evidence type="ECO:0000313" key="4">
    <source>
        <dbReference type="Proteomes" id="UP000002499"/>
    </source>
</evidence>
<keyword evidence="2" id="KW-0862">Zinc</keyword>